<dbReference type="InterPro" id="IPR045584">
    <property type="entry name" value="Pilin-like"/>
</dbReference>
<evidence type="ECO:0000313" key="2">
    <source>
        <dbReference type="EMBL" id="QDT37945.1"/>
    </source>
</evidence>
<gene>
    <name evidence="2" type="ORF">Pan189_23280</name>
</gene>
<dbReference type="SUPFAM" id="SSF54523">
    <property type="entry name" value="Pili subunits"/>
    <property type="match status" value="1"/>
</dbReference>
<keyword evidence="3" id="KW-1185">Reference proteome</keyword>
<evidence type="ECO:0000256" key="1">
    <source>
        <dbReference type="SAM" id="Phobius"/>
    </source>
</evidence>
<evidence type="ECO:0008006" key="4">
    <source>
        <dbReference type="Google" id="ProtNLM"/>
    </source>
</evidence>
<evidence type="ECO:0000313" key="3">
    <source>
        <dbReference type="Proteomes" id="UP000317318"/>
    </source>
</evidence>
<dbReference type="KEGG" id="svp:Pan189_23280"/>
<keyword evidence="1" id="KW-0812">Transmembrane</keyword>
<dbReference type="Pfam" id="PF07963">
    <property type="entry name" value="N_methyl"/>
    <property type="match status" value="1"/>
</dbReference>
<protein>
    <recommendedName>
        <fullName evidence="4">General secretion pathway protein H</fullName>
    </recommendedName>
</protein>
<dbReference type="Proteomes" id="UP000317318">
    <property type="component" value="Chromosome"/>
</dbReference>
<accession>A0A517R230</accession>
<dbReference type="AlphaFoldDB" id="A0A517R230"/>
<keyword evidence="1" id="KW-0472">Membrane</keyword>
<dbReference type="Gene3D" id="3.30.700.10">
    <property type="entry name" value="Glycoprotein, Type 4 Pilin"/>
    <property type="match status" value="1"/>
</dbReference>
<proteinExistence type="predicted"/>
<keyword evidence="1" id="KW-1133">Transmembrane helix</keyword>
<feature type="transmembrane region" description="Helical" evidence="1">
    <location>
        <begin position="21"/>
        <end position="41"/>
    </location>
</feature>
<sequence length="189" mass="19793">MSSAGRTSPHSRGKQTQRRAFTLFELLLVLAVLAVIAGMVVPTLSGAMSTRPLRGAADQIRQVLTTARRDAIDAGVPMRFEFETGTNIFRVALLFDVSAGAVESTAIETPPGVTFIGEDRLDGDIVFAESEGLSLTAQSDAAAVFFYPDGTSDSAQIRLVDDANHSIVIKLRGLTGAVTVGSIGRGGGP</sequence>
<organism evidence="2 3">
    <name type="scientific">Stratiformator vulcanicus</name>
    <dbReference type="NCBI Taxonomy" id="2527980"/>
    <lineage>
        <taxon>Bacteria</taxon>
        <taxon>Pseudomonadati</taxon>
        <taxon>Planctomycetota</taxon>
        <taxon>Planctomycetia</taxon>
        <taxon>Planctomycetales</taxon>
        <taxon>Planctomycetaceae</taxon>
        <taxon>Stratiformator</taxon>
    </lineage>
</organism>
<dbReference type="InterPro" id="IPR012902">
    <property type="entry name" value="N_methyl_site"/>
</dbReference>
<dbReference type="NCBIfam" id="TIGR02532">
    <property type="entry name" value="IV_pilin_GFxxxE"/>
    <property type="match status" value="1"/>
</dbReference>
<name>A0A517R230_9PLAN</name>
<reference evidence="2 3" key="1">
    <citation type="submission" date="2019-02" db="EMBL/GenBank/DDBJ databases">
        <title>Deep-cultivation of Planctomycetes and their phenomic and genomic characterization uncovers novel biology.</title>
        <authorList>
            <person name="Wiegand S."/>
            <person name="Jogler M."/>
            <person name="Boedeker C."/>
            <person name="Pinto D."/>
            <person name="Vollmers J."/>
            <person name="Rivas-Marin E."/>
            <person name="Kohn T."/>
            <person name="Peeters S.H."/>
            <person name="Heuer A."/>
            <person name="Rast P."/>
            <person name="Oberbeckmann S."/>
            <person name="Bunk B."/>
            <person name="Jeske O."/>
            <person name="Meyerdierks A."/>
            <person name="Storesund J.E."/>
            <person name="Kallscheuer N."/>
            <person name="Luecker S."/>
            <person name="Lage O.M."/>
            <person name="Pohl T."/>
            <person name="Merkel B.J."/>
            <person name="Hornburger P."/>
            <person name="Mueller R.-W."/>
            <person name="Bruemmer F."/>
            <person name="Labrenz M."/>
            <person name="Spormann A.M."/>
            <person name="Op den Camp H."/>
            <person name="Overmann J."/>
            <person name="Amann R."/>
            <person name="Jetten M.S.M."/>
            <person name="Mascher T."/>
            <person name="Medema M.H."/>
            <person name="Devos D.P."/>
            <person name="Kaster A.-K."/>
            <person name="Ovreas L."/>
            <person name="Rohde M."/>
            <person name="Galperin M.Y."/>
            <person name="Jogler C."/>
        </authorList>
    </citation>
    <scope>NUCLEOTIDE SEQUENCE [LARGE SCALE GENOMIC DNA]</scope>
    <source>
        <strain evidence="2 3">Pan189</strain>
    </source>
</reference>
<dbReference type="EMBL" id="CP036268">
    <property type="protein sequence ID" value="QDT37945.1"/>
    <property type="molecule type" value="Genomic_DNA"/>
</dbReference>
<dbReference type="RefSeq" id="WP_310820342.1">
    <property type="nucleotide sequence ID" value="NZ_CP036268.1"/>
</dbReference>